<dbReference type="InterPro" id="IPR012338">
    <property type="entry name" value="Beta-lactam/transpept-like"/>
</dbReference>
<feature type="transmembrane region" description="Helical" evidence="1">
    <location>
        <begin position="528"/>
        <end position="549"/>
    </location>
</feature>
<feature type="transmembrane region" description="Helical" evidence="1">
    <location>
        <begin position="486"/>
        <end position="508"/>
    </location>
</feature>
<gene>
    <name evidence="3" type="ORF">SAMN04489742_0548</name>
</gene>
<proteinExistence type="predicted"/>
<dbReference type="PANTHER" id="PTHR43283">
    <property type="entry name" value="BETA-LACTAMASE-RELATED"/>
    <property type="match status" value="1"/>
</dbReference>
<dbReference type="InterPro" id="IPR001466">
    <property type="entry name" value="Beta-lactam-related"/>
</dbReference>
<evidence type="ECO:0000313" key="3">
    <source>
        <dbReference type="EMBL" id="SDQ30576.1"/>
    </source>
</evidence>
<dbReference type="RefSeq" id="WP_083339521.1">
    <property type="nucleotide sequence ID" value="NZ_CP018863.1"/>
</dbReference>
<dbReference type="InterPro" id="IPR050789">
    <property type="entry name" value="Diverse_Enzym_Activities"/>
</dbReference>
<dbReference type="Gene3D" id="3.40.710.10">
    <property type="entry name" value="DD-peptidase/beta-lactamase superfamily"/>
    <property type="match status" value="1"/>
</dbReference>
<dbReference type="SUPFAM" id="SSF56601">
    <property type="entry name" value="beta-lactamase/transpeptidase-like"/>
    <property type="match status" value="1"/>
</dbReference>
<organism evidence="3 4">
    <name type="scientific">Crystallibacter crystallopoietes</name>
    <dbReference type="NCBI Taxonomy" id="37928"/>
    <lineage>
        <taxon>Bacteria</taxon>
        <taxon>Bacillati</taxon>
        <taxon>Actinomycetota</taxon>
        <taxon>Actinomycetes</taxon>
        <taxon>Micrococcales</taxon>
        <taxon>Micrococcaceae</taxon>
        <taxon>Crystallibacter</taxon>
    </lineage>
</organism>
<dbReference type="OrthoDB" id="3174977at2"/>
<keyword evidence="4" id="KW-1185">Reference proteome</keyword>
<sequence>MGNIRERRGTAPWHYPAALALACAAACVLAFAVCAAAFGIWSAVSAAGAATLGTGPPEPVLPWPEPSSEHRAFAAVDDYLQEQMDDVGIPGVAVAIVRDGRQVHQAAFGRADDSGRPMTAQTPVLLASTSKSLTAIAVMQQVEAGRLELDEPVRTYLPWFSMADNRAAEITVRHLLHQTSGLSTADGSAFGASDTQDPDALEQGVRELADASLFNDPGESFTYSNANYNILGLLVQTVSSQPFGDYMQDHVFAPLDMANSHTTREAARADYLAAGYSLWFGTFWRQTDVPAATTGMPSTTMYSSAQDLGHELIALLEDGRYLDRRVLRPESVETLLTPQVRVDESKRYAMAWFARPLLESTDPLASPAADDLPLLLEHQGEWGNTHTYQALVPSSGLGLALLINGNDTSAPSRLQTLDSNVLRILHGQPPQPLTAKEDWLQQYGWAVALALLLAELASLALVLGVLIRNRTSGNRLVRTARHSWRLVLWASGALALDAFLVWLAFVYAPARFETYLAVIIRQFPDVGAALVPALTLAIVCSLPRTVWLLSRLRTPRPVALP</sequence>
<keyword evidence="1" id="KW-1133">Transmembrane helix</keyword>
<dbReference type="AlphaFoldDB" id="A0A1H0ZU47"/>
<name>A0A1H0ZU47_9MICC</name>
<dbReference type="PANTHER" id="PTHR43283:SF18">
    <property type="match status" value="1"/>
</dbReference>
<dbReference type="PROSITE" id="PS51257">
    <property type="entry name" value="PROKAR_LIPOPROTEIN"/>
    <property type="match status" value="1"/>
</dbReference>
<feature type="domain" description="Beta-lactamase-related" evidence="2">
    <location>
        <begin position="76"/>
        <end position="409"/>
    </location>
</feature>
<dbReference type="EMBL" id="FNKH01000002">
    <property type="protein sequence ID" value="SDQ30576.1"/>
    <property type="molecule type" value="Genomic_DNA"/>
</dbReference>
<dbReference type="Pfam" id="PF00144">
    <property type="entry name" value="Beta-lactamase"/>
    <property type="match status" value="1"/>
</dbReference>
<dbReference type="Proteomes" id="UP000181917">
    <property type="component" value="Unassembled WGS sequence"/>
</dbReference>
<feature type="transmembrane region" description="Helical" evidence="1">
    <location>
        <begin position="443"/>
        <end position="466"/>
    </location>
</feature>
<protein>
    <submittedName>
        <fullName evidence="3">CubicO group peptidase, beta-lactamase class C family</fullName>
    </submittedName>
</protein>
<evidence type="ECO:0000313" key="4">
    <source>
        <dbReference type="Proteomes" id="UP000181917"/>
    </source>
</evidence>
<dbReference type="STRING" id="37928.SAMN04489742_0548"/>
<evidence type="ECO:0000259" key="2">
    <source>
        <dbReference type="Pfam" id="PF00144"/>
    </source>
</evidence>
<evidence type="ECO:0000256" key="1">
    <source>
        <dbReference type="SAM" id="Phobius"/>
    </source>
</evidence>
<keyword evidence="1" id="KW-0812">Transmembrane</keyword>
<accession>A0A1H0ZU47</accession>
<reference evidence="3 4" key="1">
    <citation type="submission" date="2016-10" db="EMBL/GenBank/DDBJ databases">
        <authorList>
            <person name="de Groot N.N."/>
        </authorList>
    </citation>
    <scope>NUCLEOTIDE SEQUENCE [LARGE SCALE GENOMIC DNA]</scope>
    <source>
        <strain evidence="3 4">DSM 20117</strain>
    </source>
</reference>
<keyword evidence="1" id="KW-0472">Membrane</keyword>